<keyword evidence="4" id="KW-1185">Reference proteome</keyword>
<evidence type="ECO:0000256" key="2">
    <source>
        <dbReference type="SAM" id="SignalP"/>
    </source>
</evidence>
<organism evidence="3 4">
    <name type="scientific">Komagataeibacter melaceti</name>
    <dbReference type="NCBI Taxonomy" id="2766577"/>
    <lineage>
        <taxon>Bacteria</taxon>
        <taxon>Pseudomonadati</taxon>
        <taxon>Pseudomonadota</taxon>
        <taxon>Alphaproteobacteria</taxon>
        <taxon>Acetobacterales</taxon>
        <taxon>Acetobacteraceae</taxon>
        <taxon>Komagataeibacter</taxon>
    </lineage>
</organism>
<feature type="signal peptide" evidence="2">
    <location>
        <begin position="1"/>
        <end position="21"/>
    </location>
</feature>
<accession>A0A371Z400</accession>
<evidence type="ECO:0000313" key="4">
    <source>
        <dbReference type="Proteomes" id="UP000262371"/>
    </source>
</evidence>
<evidence type="ECO:0000256" key="1">
    <source>
        <dbReference type="SAM" id="MobiDB-lite"/>
    </source>
</evidence>
<evidence type="ECO:0000313" key="3">
    <source>
        <dbReference type="EMBL" id="RFD21220.1"/>
    </source>
</evidence>
<name>A0A371Z400_9PROT</name>
<dbReference type="RefSeq" id="WP_116701816.1">
    <property type="nucleotide sequence ID" value="NZ_QUWV01000014.1"/>
</dbReference>
<protein>
    <submittedName>
        <fullName evidence="3">Uncharacterized protein</fullName>
    </submittedName>
</protein>
<reference evidence="3 4" key="1">
    <citation type="submission" date="2018-08" db="EMBL/GenBank/DDBJ databases">
        <title>Komagataeibacter sp. AV 382.</title>
        <authorList>
            <person name="Skraban J."/>
            <person name="Trcek J."/>
        </authorList>
    </citation>
    <scope>NUCLEOTIDE SEQUENCE [LARGE SCALE GENOMIC DNA]</scope>
    <source>
        <strain evidence="3 4">AV 382</strain>
    </source>
</reference>
<sequence length="126" mass="12745">MNPALLAIAAGLALLPLTARAQSFPMGSVQGNSATTSREPTVPGGMYGLGGPSMMPGGYGMPFPYMYSPYVSYGPGGMGGDYGIGSGPYPAQTYGPGSQVIVDGKPGFPQNGPQPPWGSRVTVDGK</sequence>
<comment type="caution">
    <text evidence="3">The sequence shown here is derived from an EMBL/GenBank/DDBJ whole genome shotgun (WGS) entry which is preliminary data.</text>
</comment>
<dbReference type="Proteomes" id="UP000262371">
    <property type="component" value="Unassembled WGS sequence"/>
</dbReference>
<dbReference type="EMBL" id="QUWV01000014">
    <property type="protein sequence ID" value="RFD21220.1"/>
    <property type="molecule type" value="Genomic_DNA"/>
</dbReference>
<feature type="chain" id="PRO_5016681008" evidence="2">
    <location>
        <begin position="22"/>
        <end position="126"/>
    </location>
</feature>
<gene>
    <name evidence="3" type="ORF">DY926_01750</name>
</gene>
<proteinExistence type="predicted"/>
<dbReference type="AlphaFoldDB" id="A0A371Z400"/>
<feature type="region of interest" description="Disordered" evidence="1">
    <location>
        <begin position="95"/>
        <end position="126"/>
    </location>
</feature>
<keyword evidence="2" id="KW-0732">Signal</keyword>